<evidence type="ECO:0000313" key="1">
    <source>
        <dbReference type="EMBL" id="OBR12869.1"/>
    </source>
</evidence>
<dbReference type="VEuPathDB" id="FungiDB:CH63R_05165"/>
<dbReference type="EMBL" id="LTAN01000003">
    <property type="protein sequence ID" value="OBR12869.1"/>
    <property type="molecule type" value="Genomic_DNA"/>
</dbReference>
<keyword evidence="2" id="KW-1185">Reference proteome</keyword>
<dbReference type="GeneID" id="28864247"/>
<name>A0A1B7YLF8_COLHI</name>
<reference evidence="2" key="1">
    <citation type="journal article" date="2017" name="BMC Genomics">
        <title>Gapless genome assembly of Colletotrichum higginsianum reveals chromosome structure and association of transposable elements with secondary metabolite gene clusters.</title>
        <authorList>
            <person name="Dallery J.-F."/>
            <person name="Lapalu N."/>
            <person name="Zampounis A."/>
            <person name="Pigne S."/>
            <person name="Luyten I."/>
            <person name="Amselem J."/>
            <person name="Wittenberg A.H.J."/>
            <person name="Zhou S."/>
            <person name="de Queiroz M.V."/>
            <person name="Robin G.P."/>
            <person name="Auger A."/>
            <person name="Hainaut M."/>
            <person name="Henrissat B."/>
            <person name="Kim K.-T."/>
            <person name="Lee Y.-H."/>
            <person name="Lespinet O."/>
            <person name="Schwartz D.C."/>
            <person name="Thon M.R."/>
            <person name="O'Connell R.J."/>
        </authorList>
    </citation>
    <scope>NUCLEOTIDE SEQUENCE [LARGE SCALE GENOMIC DNA]</scope>
    <source>
        <strain evidence="2">IMI 349063</strain>
    </source>
</reference>
<organism evidence="1 2">
    <name type="scientific">Colletotrichum higginsianum (strain IMI 349063)</name>
    <name type="common">Crucifer anthracnose fungus</name>
    <dbReference type="NCBI Taxonomy" id="759273"/>
    <lineage>
        <taxon>Eukaryota</taxon>
        <taxon>Fungi</taxon>
        <taxon>Dikarya</taxon>
        <taxon>Ascomycota</taxon>
        <taxon>Pezizomycotina</taxon>
        <taxon>Sordariomycetes</taxon>
        <taxon>Hypocreomycetidae</taxon>
        <taxon>Glomerellales</taxon>
        <taxon>Glomerellaceae</taxon>
        <taxon>Colletotrichum</taxon>
        <taxon>Colletotrichum destructivum species complex</taxon>
    </lineage>
</organism>
<proteinExistence type="predicted"/>
<dbReference type="RefSeq" id="XP_018161386.1">
    <property type="nucleotide sequence ID" value="XM_018300140.1"/>
</dbReference>
<accession>A0A1B7YLF8</accession>
<dbReference type="KEGG" id="chig:CH63R_05165"/>
<gene>
    <name evidence="1" type="ORF">CH63R_05165</name>
</gene>
<dbReference type="Proteomes" id="UP000092177">
    <property type="component" value="Chromosome 3"/>
</dbReference>
<dbReference type="AlphaFoldDB" id="A0A1B7YLF8"/>
<evidence type="ECO:0000313" key="2">
    <source>
        <dbReference type="Proteomes" id="UP000092177"/>
    </source>
</evidence>
<comment type="caution">
    <text evidence="1">The sequence shown here is derived from an EMBL/GenBank/DDBJ whole genome shotgun (WGS) entry which is preliminary data.</text>
</comment>
<sequence>MSAFREPPFLSGVIYTTGGTLPYCLYAAFWETRRLLGGPLLHLSPVIGGALSNLYMPISSLRATYTALAECYPEIDVHRNEYQLYFIDRVRGPNDHRRALRFGPDWPFVCNSRLRPRRAHRVLQRFTPRQHRVANHVMPAVRRAWAHPQWETRTERSGDFHHPHTLKVLSLS</sequence>
<protein>
    <submittedName>
        <fullName evidence="1">Uncharacterized protein</fullName>
    </submittedName>
</protein>